<comment type="caution">
    <text evidence="2">The sequence shown here is derived from an EMBL/GenBank/DDBJ whole genome shotgun (WGS) entry which is preliminary data.</text>
</comment>
<dbReference type="PRINTS" id="PR00154">
    <property type="entry name" value="AMPBINDING"/>
</dbReference>
<protein>
    <recommendedName>
        <fullName evidence="1">AMP-dependent synthetase/ligase domain-containing protein</fullName>
    </recommendedName>
</protein>
<feature type="domain" description="AMP-dependent synthetase/ligase" evidence="1">
    <location>
        <begin position="53"/>
        <end position="341"/>
    </location>
</feature>
<dbReference type="Proteomes" id="UP001305414">
    <property type="component" value="Unassembled WGS sequence"/>
</dbReference>
<dbReference type="InterPro" id="IPR000873">
    <property type="entry name" value="AMP-dep_synth/lig_dom"/>
</dbReference>
<dbReference type="GO" id="GO:0044550">
    <property type="term" value="P:secondary metabolite biosynthetic process"/>
    <property type="evidence" value="ECO:0007669"/>
    <property type="project" value="TreeGrafter"/>
</dbReference>
<accession>A0AAN7YVG3</accession>
<sequence>MSLNHPGPLYADGLSVLNANPAKLPGPRFLHELVPQAANNALSCAIDFLVENDRRVVLSYSQLHTASLALASRILCILRSVLAQSASTLEPSGPLIIPILSPQCPQLYVAILAALKAGGAFCPLNTDAPPERVRFILDDVKAKIVLVNRDLASKLPTTDDTCTAIFIDDVIDNLETDSEDLVCVRELTPQDLAYVMYTSGSTGTPKGVAISHLAATQSILAHDRHIPFFSRFLQFAAPTFDVSVFEMFFPLFRSATLVGCNRAEMLTNLVGVMSKMEVDACELTPSVASSLLKQRSRAPGLSLLLTIGEMLTEPVIREFGGNERKTSMLWGMYGPTEAAIHW</sequence>
<dbReference type="GO" id="GO:0031177">
    <property type="term" value="F:phosphopantetheine binding"/>
    <property type="evidence" value="ECO:0007669"/>
    <property type="project" value="TreeGrafter"/>
</dbReference>
<dbReference type="GO" id="GO:0005737">
    <property type="term" value="C:cytoplasm"/>
    <property type="evidence" value="ECO:0007669"/>
    <property type="project" value="TreeGrafter"/>
</dbReference>
<keyword evidence="3" id="KW-1185">Reference proteome</keyword>
<dbReference type="EMBL" id="JAWHQM010000003">
    <property type="protein sequence ID" value="KAK5626510.1"/>
    <property type="molecule type" value="Genomic_DNA"/>
</dbReference>
<dbReference type="PANTHER" id="PTHR45527:SF1">
    <property type="entry name" value="FATTY ACID SYNTHASE"/>
    <property type="match status" value="1"/>
</dbReference>
<evidence type="ECO:0000259" key="1">
    <source>
        <dbReference type="Pfam" id="PF00501"/>
    </source>
</evidence>
<dbReference type="PROSITE" id="PS00455">
    <property type="entry name" value="AMP_BINDING"/>
    <property type="match status" value="1"/>
</dbReference>
<dbReference type="SUPFAM" id="SSF56801">
    <property type="entry name" value="Acetyl-CoA synthetase-like"/>
    <property type="match status" value="1"/>
</dbReference>
<dbReference type="GO" id="GO:0043041">
    <property type="term" value="P:amino acid activation for nonribosomal peptide biosynthetic process"/>
    <property type="evidence" value="ECO:0007669"/>
    <property type="project" value="TreeGrafter"/>
</dbReference>
<dbReference type="InterPro" id="IPR020459">
    <property type="entry name" value="AMP-binding"/>
</dbReference>
<proteinExistence type="predicted"/>
<dbReference type="Gene3D" id="3.40.50.980">
    <property type="match status" value="2"/>
</dbReference>
<name>A0AAN7YVG3_9PEZI</name>
<organism evidence="2 3">
    <name type="scientific">Xylaria bambusicola</name>
    <dbReference type="NCBI Taxonomy" id="326684"/>
    <lineage>
        <taxon>Eukaryota</taxon>
        <taxon>Fungi</taxon>
        <taxon>Dikarya</taxon>
        <taxon>Ascomycota</taxon>
        <taxon>Pezizomycotina</taxon>
        <taxon>Sordariomycetes</taxon>
        <taxon>Xylariomycetidae</taxon>
        <taxon>Xylariales</taxon>
        <taxon>Xylariaceae</taxon>
        <taxon>Xylaria</taxon>
    </lineage>
</organism>
<gene>
    <name evidence="2" type="ORF">RRF57_002225</name>
</gene>
<reference evidence="2 3" key="1">
    <citation type="submission" date="2023-10" db="EMBL/GenBank/DDBJ databases">
        <title>Draft genome sequence of Xylaria bambusicola isolate GMP-LS, the root and basal stem rot pathogen of sugarcane in Indonesia.</title>
        <authorList>
            <person name="Selvaraj P."/>
            <person name="Muralishankar V."/>
            <person name="Muruganantham S."/>
            <person name="Sp S."/>
            <person name="Haryani S."/>
            <person name="Lau K.J.X."/>
            <person name="Naqvi N.I."/>
        </authorList>
    </citation>
    <scope>NUCLEOTIDE SEQUENCE [LARGE SCALE GENOMIC DNA]</scope>
    <source>
        <strain evidence="2">GMP-LS</strain>
    </source>
</reference>
<dbReference type="PANTHER" id="PTHR45527">
    <property type="entry name" value="NONRIBOSOMAL PEPTIDE SYNTHETASE"/>
    <property type="match status" value="1"/>
</dbReference>
<dbReference type="AlphaFoldDB" id="A0AAN7YVG3"/>
<evidence type="ECO:0000313" key="2">
    <source>
        <dbReference type="EMBL" id="KAK5626510.1"/>
    </source>
</evidence>
<dbReference type="InterPro" id="IPR020845">
    <property type="entry name" value="AMP-binding_CS"/>
</dbReference>
<dbReference type="Pfam" id="PF00501">
    <property type="entry name" value="AMP-binding"/>
    <property type="match status" value="1"/>
</dbReference>
<evidence type="ECO:0000313" key="3">
    <source>
        <dbReference type="Proteomes" id="UP001305414"/>
    </source>
</evidence>